<organism evidence="2 3">
    <name type="scientific">Sorghum bicolor</name>
    <name type="common">Sorghum</name>
    <name type="synonym">Sorghum vulgare</name>
    <dbReference type="NCBI Taxonomy" id="4558"/>
    <lineage>
        <taxon>Eukaryota</taxon>
        <taxon>Viridiplantae</taxon>
        <taxon>Streptophyta</taxon>
        <taxon>Embryophyta</taxon>
        <taxon>Tracheophyta</taxon>
        <taxon>Spermatophyta</taxon>
        <taxon>Magnoliopsida</taxon>
        <taxon>Liliopsida</taxon>
        <taxon>Poales</taxon>
        <taxon>Poaceae</taxon>
        <taxon>PACMAD clade</taxon>
        <taxon>Panicoideae</taxon>
        <taxon>Andropogonodae</taxon>
        <taxon>Andropogoneae</taxon>
        <taxon>Sorghinae</taxon>
        <taxon>Sorghum</taxon>
    </lineage>
</organism>
<dbReference type="InParanoid" id="A0A1B6PBZ9"/>
<keyword evidence="3" id="KW-1185">Reference proteome</keyword>
<feature type="signal peptide" evidence="1">
    <location>
        <begin position="1"/>
        <end position="32"/>
    </location>
</feature>
<feature type="chain" id="PRO_5008588695" evidence="1">
    <location>
        <begin position="33"/>
        <end position="74"/>
    </location>
</feature>
<evidence type="ECO:0000313" key="3">
    <source>
        <dbReference type="Proteomes" id="UP000000768"/>
    </source>
</evidence>
<gene>
    <name evidence="2" type="ORF">SORBI_3008G043400</name>
</gene>
<proteinExistence type="predicted"/>
<reference evidence="3" key="2">
    <citation type="journal article" date="2018" name="Plant J.">
        <title>The Sorghum bicolor reference genome: improved assembly, gene annotations, a transcriptome atlas, and signatures of genome organization.</title>
        <authorList>
            <person name="McCormick R.F."/>
            <person name="Truong S.K."/>
            <person name="Sreedasyam A."/>
            <person name="Jenkins J."/>
            <person name="Shu S."/>
            <person name="Sims D."/>
            <person name="Kennedy M."/>
            <person name="Amirebrahimi M."/>
            <person name="Weers B.D."/>
            <person name="McKinley B."/>
            <person name="Mattison A."/>
            <person name="Morishige D.T."/>
            <person name="Grimwood J."/>
            <person name="Schmutz J."/>
            <person name="Mullet J.E."/>
        </authorList>
    </citation>
    <scope>NUCLEOTIDE SEQUENCE [LARGE SCALE GENOMIC DNA]</scope>
    <source>
        <strain evidence="3">cv. BTx623</strain>
    </source>
</reference>
<keyword evidence="1" id="KW-0732">Signal</keyword>
<dbReference type="OMA" id="PWKESKW"/>
<dbReference type="Proteomes" id="UP000000768">
    <property type="component" value="Chromosome 8"/>
</dbReference>
<dbReference type="AlphaFoldDB" id="A0A1B6PBZ9"/>
<reference evidence="2 3" key="1">
    <citation type="journal article" date="2009" name="Nature">
        <title>The Sorghum bicolor genome and the diversification of grasses.</title>
        <authorList>
            <person name="Paterson A.H."/>
            <person name="Bowers J.E."/>
            <person name="Bruggmann R."/>
            <person name="Dubchak I."/>
            <person name="Grimwood J."/>
            <person name="Gundlach H."/>
            <person name="Haberer G."/>
            <person name="Hellsten U."/>
            <person name="Mitros T."/>
            <person name="Poliakov A."/>
            <person name="Schmutz J."/>
            <person name="Spannagl M."/>
            <person name="Tang H."/>
            <person name="Wang X."/>
            <person name="Wicker T."/>
            <person name="Bharti A.K."/>
            <person name="Chapman J."/>
            <person name="Feltus F.A."/>
            <person name="Gowik U."/>
            <person name="Grigoriev I.V."/>
            <person name="Lyons E."/>
            <person name="Maher C.A."/>
            <person name="Martis M."/>
            <person name="Narechania A."/>
            <person name="Otillar R.P."/>
            <person name="Penning B.W."/>
            <person name="Salamov A.A."/>
            <person name="Wang Y."/>
            <person name="Zhang L."/>
            <person name="Carpita N.C."/>
            <person name="Freeling M."/>
            <person name="Gingle A.R."/>
            <person name="Hash C.T."/>
            <person name="Keller B."/>
            <person name="Klein P."/>
            <person name="Kresovich S."/>
            <person name="McCann M.C."/>
            <person name="Ming R."/>
            <person name="Peterson D.G."/>
            <person name="Mehboob-ur-Rahman"/>
            <person name="Ware D."/>
            <person name="Westhoff P."/>
            <person name="Mayer K.F."/>
            <person name="Messing J."/>
            <person name="Rokhsar D.S."/>
        </authorList>
    </citation>
    <scope>NUCLEOTIDE SEQUENCE [LARGE SCALE GENOMIC DNA]</scope>
    <source>
        <strain evidence="3">cv. BTx623</strain>
    </source>
</reference>
<evidence type="ECO:0000313" key="2">
    <source>
        <dbReference type="EMBL" id="KXG23005.1"/>
    </source>
</evidence>
<accession>A0A1B6PBZ9</accession>
<dbReference type="EMBL" id="CM000767">
    <property type="protein sequence ID" value="KXG23005.1"/>
    <property type="molecule type" value="Genomic_DNA"/>
</dbReference>
<sequence length="74" mass="7624">MAAAAAKKTVLVVAALLLVALIALEAATPASAVTDCKAGCDELRRLGVFNCEKRCEAIAAQAQKGPKDASKSYF</sequence>
<name>A0A1B6PBZ9_SORBI</name>
<evidence type="ECO:0000256" key="1">
    <source>
        <dbReference type="SAM" id="SignalP"/>
    </source>
</evidence>
<dbReference type="Gramene" id="KXG23005">
    <property type="protein sequence ID" value="KXG23005"/>
    <property type="gene ID" value="SORBI_3008G043400"/>
</dbReference>
<protein>
    <submittedName>
        <fullName evidence="2">Uncharacterized protein</fullName>
    </submittedName>
</protein>